<dbReference type="OrthoDB" id="2360753at2"/>
<dbReference type="Pfam" id="PF10850">
    <property type="entry name" value="DUF2653"/>
    <property type="match status" value="1"/>
</dbReference>
<sequence length="98" mass="11889">MYDEEYGYSAEIEVNGRQQILIELNLIEALRQWLHTIHQIDPFSVDLQVELDEEEQKSRRTFKRSPAFLYVSHYTYRIKISENLVKFPYIESHLKERL</sequence>
<dbReference type="InterPro" id="IPR020516">
    <property type="entry name" value="Uncharacterised_YxcD"/>
</dbReference>
<protein>
    <submittedName>
        <fullName evidence="1">Uncharacterized protein</fullName>
    </submittedName>
</protein>
<reference evidence="1 2" key="1">
    <citation type="submission" date="2018-07" db="EMBL/GenBank/DDBJ databases">
        <title>Lottiidibacillus patelloidae gen. nov., sp. nov., isolated from the intestinal tract of a marine limpet and the reclassification of B. taeanensis BH030017T, B. algicola KMM 3737T and B. hwajinpoensis SW-72T as genus Lottiidibacillus.</title>
        <authorList>
            <person name="Liu R."/>
            <person name="Huang Z."/>
        </authorList>
    </citation>
    <scope>NUCLEOTIDE SEQUENCE [LARGE SCALE GENOMIC DNA]</scope>
    <source>
        <strain evidence="1 2">BH030017</strain>
    </source>
</reference>
<proteinExistence type="predicted"/>
<name>A0A366XSS6_9BACI</name>
<keyword evidence="2" id="KW-1185">Reference proteome</keyword>
<evidence type="ECO:0000313" key="1">
    <source>
        <dbReference type="EMBL" id="RBW69192.1"/>
    </source>
</evidence>
<accession>A0A366XSS6</accession>
<dbReference type="AlphaFoldDB" id="A0A366XSS6"/>
<gene>
    <name evidence="1" type="ORF">DS031_12470</name>
</gene>
<comment type="caution">
    <text evidence="1">The sequence shown here is derived from an EMBL/GenBank/DDBJ whole genome shotgun (WGS) entry which is preliminary data.</text>
</comment>
<organism evidence="1 2">
    <name type="scientific">Bacillus taeanensis</name>
    <dbReference type="NCBI Taxonomy" id="273032"/>
    <lineage>
        <taxon>Bacteria</taxon>
        <taxon>Bacillati</taxon>
        <taxon>Bacillota</taxon>
        <taxon>Bacilli</taxon>
        <taxon>Bacillales</taxon>
        <taxon>Bacillaceae</taxon>
        <taxon>Bacillus</taxon>
    </lineage>
</organism>
<evidence type="ECO:0000313" key="2">
    <source>
        <dbReference type="Proteomes" id="UP000253314"/>
    </source>
</evidence>
<dbReference type="Proteomes" id="UP000253314">
    <property type="component" value="Unassembled WGS sequence"/>
</dbReference>
<dbReference type="EMBL" id="QOCW01000012">
    <property type="protein sequence ID" value="RBW69192.1"/>
    <property type="molecule type" value="Genomic_DNA"/>
</dbReference>